<feature type="binding site" evidence="5">
    <location>
        <begin position="172"/>
        <end position="177"/>
    </location>
    <ligand>
        <name>ATP</name>
        <dbReference type="ChEBI" id="CHEBI:30616"/>
    </ligand>
</feature>
<dbReference type="GO" id="GO:0140662">
    <property type="term" value="F:ATP-dependent protein folding chaperone"/>
    <property type="evidence" value="ECO:0007669"/>
    <property type="project" value="InterPro"/>
</dbReference>
<evidence type="ECO:0000256" key="1">
    <source>
        <dbReference type="ARBA" id="ARBA00008239"/>
    </source>
</evidence>
<keyword evidence="3 5" id="KW-0067">ATP-binding</keyword>
<dbReference type="PANTHER" id="PTHR11528">
    <property type="entry name" value="HEAT SHOCK PROTEIN 90 FAMILY MEMBER"/>
    <property type="match status" value="1"/>
</dbReference>
<dbReference type="InterPro" id="IPR020575">
    <property type="entry name" value="Hsp90_N"/>
</dbReference>
<feature type="binding site" evidence="5">
    <location>
        <position position="226"/>
    </location>
    <ligand>
        <name>ATP</name>
        <dbReference type="ChEBI" id="CHEBI:30616"/>
    </ligand>
</feature>
<dbReference type="HAMAP" id="MF_00505">
    <property type="entry name" value="HSP90"/>
    <property type="match status" value="1"/>
</dbReference>
<dbReference type="CDD" id="cd16927">
    <property type="entry name" value="HATPase_Hsp90-like"/>
    <property type="match status" value="1"/>
</dbReference>
<dbReference type="InterPro" id="IPR037196">
    <property type="entry name" value="HSP90_C"/>
</dbReference>
<comment type="similarity">
    <text evidence="1">Belongs to the heat shock protein 90 family.</text>
</comment>
<keyword evidence="4" id="KW-0143">Chaperone</keyword>
<name>A0A7S3K2S5_9STRA</name>
<dbReference type="InterPro" id="IPR001404">
    <property type="entry name" value="Hsp90_fam"/>
</dbReference>
<dbReference type="Pfam" id="PF13589">
    <property type="entry name" value="HATPase_c_3"/>
    <property type="match status" value="1"/>
</dbReference>
<dbReference type="GO" id="GO:0005524">
    <property type="term" value="F:ATP binding"/>
    <property type="evidence" value="ECO:0007669"/>
    <property type="project" value="UniProtKB-KW"/>
</dbReference>
<keyword evidence="2 5" id="KW-0547">Nucleotide-binding</keyword>
<feature type="binding site" evidence="5">
    <location>
        <position position="92"/>
    </location>
    <ligand>
        <name>ATP</name>
        <dbReference type="ChEBI" id="CHEBI:30616"/>
    </ligand>
</feature>
<feature type="binding site" evidence="5">
    <location>
        <position position="131"/>
    </location>
    <ligand>
        <name>ATP</name>
        <dbReference type="ChEBI" id="CHEBI:30616"/>
    </ligand>
</feature>
<proteinExistence type="inferred from homology"/>
<dbReference type="GO" id="GO:0016887">
    <property type="term" value="F:ATP hydrolysis activity"/>
    <property type="evidence" value="ECO:0007669"/>
    <property type="project" value="InterPro"/>
</dbReference>
<accession>A0A7S3K2S5</accession>
<feature type="binding site" evidence="5">
    <location>
        <begin position="151"/>
        <end position="152"/>
    </location>
    <ligand>
        <name>ATP</name>
        <dbReference type="ChEBI" id="CHEBI:30616"/>
    </ligand>
</feature>
<dbReference type="AlphaFoldDB" id="A0A7S3K2S5"/>
<protein>
    <recommendedName>
        <fullName evidence="7">Histidine kinase/HSP90-like ATPase domain-containing protein</fullName>
    </recommendedName>
</protein>
<dbReference type="Gene3D" id="3.30.565.10">
    <property type="entry name" value="Histidine kinase-like ATPase, C-terminal domain"/>
    <property type="match status" value="1"/>
</dbReference>
<evidence type="ECO:0000256" key="3">
    <source>
        <dbReference type="ARBA" id="ARBA00022840"/>
    </source>
</evidence>
<gene>
    <name evidence="6" type="ORF">ALAG00032_LOCUS11590</name>
</gene>
<dbReference type="Gene3D" id="3.40.50.11260">
    <property type="match status" value="1"/>
</dbReference>
<dbReference type="InterPro" id="IPR036890">
    <property type="entry name" value="HATPase_C_sf"/>
</dbReference>
<evidence type="ECO:0000313" key="6">
    <source>
        <dbReference type="EMBL" id="CAE0370811.1"/>
    </source>
</evidence>
<reference evidence="6" key="1">
    <citation type="submission" date="2021-01" db="EMBL/GenBank/DDBJ databases">
        <authorList>
            <person name="Corre E."/>
            <person name="Pelletier E."/>
            <person name="Niang G."/>
            <person name="Scheremetjew M."/>
            <person name="Finn R."/>
            <person name="Kale V."/>
            <person name="Holt S."/>
            <person name="Cochrane G."/>
            <person name="Meng A."/>
            <person name="Brown T."/>
            <person name="Cohen L."/>
        </authorList>
    </citation>
    <scope>NUCLEOTIDE SEQUENCE</scope>
    <source>
        <strain evidence="6">CCMP1510</strain>
    </source>
</reference>
<dbReference type="GO" id="GO:0051082">
    <property type="term" value="F:unfolded protein binding"/>
    <property type="evidence" value="ECO:0007669"/>
    <property type="project" value="InterPro"/>
</dbReference>
<feature type="binding site" evidence="5">
    <location>
        <position position="88"/>
    </location>
    <ligand>
        <name>ATP</name>
        <dbReference type="ChEBI" id="CHEBI:30616"/>
    </ligand>
</feature>
<feature type="binding site" evidence="5">
    <location>
        <position position="401"/>
    </location>
    <ligand>
        <name>ATP</name>
        <dbReference type="ChEBI" id="CHEBI:30616"/>
    </ligand>
</feature>
<dbReference type="InterPro" id="IPR020568">
    <property type="entry name" value="Ribosomal_Su5_D2-typ_SF"/>
</dbReference>
<organism evidence="6">
    <name type="scientific">Aureoumbra lagunensis</name>
    <dbReference type="NCBI Taxonomy" id="44058"/>
    <lineage>
        <taxon>Eukaryota</taxon>
        <taxon>Sar</taxon>
        <taxon>Stramenopiles</taxon>
        <taxon>Ochrophyta</taxon>
        <taxon>Pelagophyceae</taxon>
        <taxon>Pelagomonadales</taxon>
        <taxon>Aureoumbra</taxon>
    </lineage>
</organism>
<dbReference type="PRINTS" id="PR00775">
    <property type="entry name" value="HEATSHOCK90"/>
</dbReference>
<dbReference type="PROSITE" id="PS00298">
    <property type="entry name" value="HSP90"/>
    <property type="match status" value="1"/>
</dbReference>
<dbReference type="SUPFAM" id="SSF55874">
    <property type="entry name" value="ATPase domain of HSP90 chaperone/DNA topoisomerase II/histidine kinase"/>
    <property type="match status" value="1"/>
</dbReference>
<dbReference type="EMBL" id="HBIJ01017420">
    <property type="protein sequence ID" value="CAE0370811.1"/>
    <property type="molecule type" value="Transcribed_RNA"/>
</dbReference>
<evidence type="ECO:0000256" key="4">
    <source>
        <dbReference type="ARBA" id="ARBA00023186"/>
    </source>
</evidence>
<dbReference type="FunFam" id="3.30.565.10:FF:000005">
    <property type="entry name" value="Heat shock protein 90"/>
    <property type="match status" value="1"/>
</dbReference>
<evidence type="ECO:0008006" key="7">
    <source>
        <dbReference type="Google" id="ProtNLM"/>
    </source>
</evidence>
<dbReference type="SUPFAM" id="SSF110942">
    <property type="entry name" value="HSP90 C-terminal domain"/>
    <property type="match status" value="1"/>
</dbReference>
<dbReference type="Gene3D" id="1.20.120.790">
    <property type="entry name" value="Heat shock protein 90, C-terminal domain"/>
    <property type="match status" value="1"/>
</dbReference>
<sequence length="721" mass="81144">MHLLMLLFSVCASLKPNSVLHRSLMKNGGGKVHYSGRGSKINKQLEATAVSQEEEVAGEKFAFSADVSRVMEIIINSLYSDRDVFLRELVSNAADACDKKKFLSLTGGDAIDSMRIRITPDKEKKVLIIEDTGIGMSKEELVNTLGKIAMSGTKKFAEALGETKGDVNLIGQFGVGFYSGFLVADTMTVITRTKEDGGTYFWKSDAKSGFEVGQADENEIDGSSGTKIILNLKEECEEYLEDYKLSTLLKKYSEFIDFPIELLQKTTEYEMNEKNETVPVSKNEYNIVNSMKPLWLRNPKECNASEYAQFYRSAFRAFDDPLRYSHFALEGQVQFRALLFVPSILPFELSRNMFDENNRAMKLYVKRVFINDKFTEELLPRWLSFLRGLVDSEDLPLNVGREILQKSKMLSIIKKRLVRKSLDLFFEIQKNQTEYDSFYQNFGKYLKVGIVEEQGDNTQKELAKLIKFYVTEQTETITLTDYVESIKSSQANKNISQLKILYVSGEGRKAAEASPVLERLKKENYQVLLLTEPLDELVVQAIGSFDGLEIADASRDDVLDNLFPDTATDDEEDEDESFDDLKSFITNTLGNDKISTVKISKRLTDSPAALVQGAYGMSPMMQKYMQANAAAINGGTMDPTYGVAKPTMEINPKHPIILKLKKHPDTETAYLLFDLASLTSGYDIQDTAAFAKRVNYLLISSTSPNDSLNKTDDEAKDVEVL</sequence>
<dbReference type="NCBIfam" id="NF003555">
    <property type="entry name" value="PRK05218.1"/>
    <property type="match status" value="1"/>
</dbReference>
<dbReference type="InterPro" id="IPR019805">
    <property type="entry name" value="Heat_shock_protein_90_CS"/>
</dbReference>
<dbReference type="Gene3D" id="3.30.230.80">
    <property type="match status" value="1"/>
</dbReference>
<evidence type="ECO:0000256" key="2">
    <source>
        <dbReference type="ARBA" id="ARBA00022741"/>
    </source>
</evidence>
<dbReference type="PIRSF" id="PIRSF002583">
    <property type="entry name" value="Hsp90"/>
    <property type="match status" value="1"/>
</dbReference>
<dbReference type="Pfam" id="PF00183">
    <property type="entry name" value="HSP90"/>
    <property type="match status" value="1"/>
</dbReference>
<feature type="binding site" evidence="5">
    <location>
        <position position="136"/>
    </location>
    <ligand>
        <name>ATP</name>
        <dbReference type="ChEBI" id="CHEBI:30616"/>
    </ligand>
</feature>
<evidence type="ECO:0000256" key="5">
    <source>
        <dbReference type="PIRSR" id="PIRSR002583-1"/>
    </source>
</evidence>
<dbReference type="SUPFAM" id="SSF54211">
    <property type="entry name" value="Ribosomal protein S5 domain 2-like"/>
    <property type="match status" value="1"/>
</dbReference>